<evidence type="ECO:0000256" key="1">
    <source>
        <dbReference type="SAM" id="MobiDB-lite"/>
    </source>
</evidence>
<feature type="compositionally biased region" description="Acidic residues" evidence="1">
    <location>
        <begin position="824"/>
        <end position="834"/>
    </location>
</feature>
<evidence type="ECO:0000313" key="3">
    <source>
        <dbReference type="Proteomes" id="UP000199708"/>
    </source>
</evidence>
<sequence>MKKISIIFSSALLLSSVGTPLMQQSIYAQEAANTSQAYNENVQGIALEIVNQKEKLEELEHTVLGTPYEDLLNKSFDILETVISDATAIAKGEGINPETIYALNSIGPRLTAITEVIEAIDYSVNHLNNKIIDAHHMMGLKITHLTYTLLNPLSSNASIEKLIAELRETKRKAASLPDLSEKDTATIYSKAKLDKAIWNTRFIRDEKILGKMDADVYHSLNRAITKAVGIQLDPKSTVGEIDQAVAEIESQLKQALQGKIVEVTKRDRVADHKDDLLVIKDKEEQIKHLKEVLAGTNYESIIERASKLVENIKKEATLEASVAGKVPLKVDTIGSRIEALVTIIDGIVYATTEATNKVSDAHKDMGYTITKALITLADPFSSQASIDHQVQQILDLKEGIKNYPDLTEDDIATIYVKAKLDNAIWNTRFIRDKNILGKVPFEQYNDLNKTITKAVGVQLDPKSTVKDINSSVQQLQEKLQSILGYEVGSIVSKDVALPEIVKDHKVASDLEELEIEKDKLVKISERVLSKKYEKSLEQAFKLIDKLGDELDGIKQTDTVFALNTIGTRMNALKNIIESIDYATSELKNKDIAIHKEYGFTITRTLVALSDPFASKEKIEKRIAELLALEEKAANTPDLNLDSRANIYVQSILDEVIWNTRFRRDKEVLGKQPYEVYSKINATLTKAVGVQLNPNSTLRDVYSMINELESLFDDKTTETDEEIASEVIAEEETTIEALNDEVAVDALIDTDEETVEEVIVDDTDDTSEKVSEELSTNEVIEEEITVAEQTEETTVEESKVDDETEEAQLDTEETSIQDEILNDVPTEETTVESVL</sequence>
<reference evidence="2 3" key="1">
    <citation type="submission" date="2016-10" db="EMBL/GenBank/DDBJ databases">
        <authorList>
            <person name="de Groot N.N."/>
        </authorList>
    </citation>
    <scope>NUCLEOTIDE SEQUENCE [LARGE SCALE GENOMIC DNA]</scope>
    <source>
        <strain evidence="2 3">ATCC BAA-466</strain>
    </source>
</reference>
<protein>
    <submittedName>
        <fullName evidence="2">cAMP factor (Cfa)</fullName>
    </submittedName>
</protein>
<gene>
    <name evidence="2" type="ORF">SAMN05421791_101206</name>
</gene>
<dbReference type="InterPro" id="IPR010860">
    <property type="entry name" value="CAMP_factor"/>
</dbReference>
<evidence type="ECO:0000313" key="2">
    <source>
        <dbReference type="EMBL" id="SDF84055.1"/>
    </source>
</evidence>
<feature type="compositionally biased region" description="Acidic residues" evidence="1">
    <location>
        <begin position="786"/>
        <end position="815"/>
    </location>
</feature>
<dbReference type="EMBL" id="FNCK01000001">
    <property type="protein sequence ID" value="SDF84055.1"/>
    <property type="molecule type" value="Genomic_DNA"/>
</dbReference>
<dbReference type="STRING" id="120956.SAMN05421791_101206"/>
<dbReference type="AlphaFoldDB" id="A0A1G7PCM6"/>
<dbReference type="RefSeq" id="WP_090288910.1">
    <property type="nucleotide sequence ID" value="NZ_FNCK01000001.1"/>
</dbReference>
<dbReference type="Pfam" id="PF07373">
    <property type="entry name" value="CAMP_factor"/>
    <property type="match status" value="3"/>
</dbReference>
<dbReference type="Proteomes" id="UP000199708">
    <property type="component" value="Unassembled WGS sequence"/>
</dbReference>
<name>A0A1G7PCM6_9LACT</name>
<proteinExistence type="predicted"/>
<accession>A0A1G7PCM6</accession>
<dbReference type="OrthoDB" id="3711824at2"/>
<keyword evidence="3" id="KW-1185">Reference proteome</keyword>
<organism evidence="2 3">
    <name type="scientific">Facklamia miroungae</name>
    <dbReference type="NCBI Taxonomy" id="120956"/>
    <lineage>
        <taxon>Bacteria</taxon>
        <taxon>Bacillati</taxon>
        <taxon>Bacillota</taxon>
        <taxon>Bacilli</taxon>
        <taxon>Lactobacillales</taxon>
        <taxon>Aerococcaceae</taxon>
        <taxon>Facklamia</taxon>
    </lineage>
</organism>
<feature type="region of interest" description="Disordered" evidence="1">
    <location>
        <begin position="786"/>
        <end position="834"/>
    </location>
</feature>